<keyword evidence="4 7" id="KW-0547">Nucleotide-binding</keyword>
<feature type="region of interest" description="Disordered" evidence="8">
    <location>
        <begin position="388"/>
        <end position="508"/>
    </location>
</feature>
<dbReference type="InterPro" id="IPR017441">
    <property type="entry name" value="Protein_kinase_ATP_BS"/>
</dbReference>
<dbReference type="PROSITE" id="PS00107">
    <property type="entry name" value="PROTEIN_KINASE_ATP"/>
    <property type="match status" value="1"/>
</dbReference>
<dbReference type="InterPro" id="IPR011009">
    <property type="entry name" value="Kinase-like_dom_sf"/>
</dbReference>
<name>A0ABV5TK66_9ACTN</name>
<dbReference type="InterPro" id="IPR008271">
    <property type="entry name" value="Ser/Thr_kinase_AS"/>
</dbReference>
<evidence type="ECO:0000256" key="5">
    <source>
        <dbReference type="ARBA" id="ARBA00022777"/>
    </source>
</evidence>
<dbReference type="GO" id="GO:0004674">
    <property type="term" value="F:protein serine/threonine kinase activity"/>
    <property type="evidence" value="ECO:0007669"/>
    <property type="project" value="UniProtKB-EC"/>
</dbReference>
<keyword evidence="11" id="KW-1185">Reference proteome</keyword>
<dbReference type="Pfam" id="PF00069">
    <property type="entry name" value="Pkinase"/>
    <property type="match status" value="1"/>
</dbReference>
<dbReference type="Gene3D" id="1.10.510.10">
    <property type="entry name" value="Transferase(Phosphotransferase) domain 1"/>
    <property type="match status" value="1"/>
</dbReference>
<evidence type="ECO:0000256" key="1">
    <source>
        <dbReference type="ARBA" id="ARBA00012513"/>
    </source>
</evidence>
<dbReference type="PROSITE" id="PS50011">
    <property type="entry name" value="PROTEIN_KINASE_DOM"/>
    <property type="match status" value="1"/>
</dbReference>
<evidence type="ECO:0000256" key="6">
    <source>
        <dbReference type="ARBA" id="ARBA00022840"/>
    </source>
</evidence>
<feature type="compositionally biased region" description="Low complexity" evidence="8">
    <location>
        <begin position="472"/>
        <end position="483"/>
    </location>
</feature>
<reference evidence="10 11" key="1">
    <citation type="submission" date="2024-09" db="EMBL/GenBank/DDBJ databases">
        <authorList>
            <person name="Sun Q."/>
            <person name="Mori K."/>
        </authorList>
    </citation>
    <scope>NUCLEOTIDE SEQUENCE [LARGE SCALE GENOMIC DNA]</scope>
    <source>
        <strain evidence="10 11">JCM 3028</strain>
    </source>
</reference>
<dbReference type="PANTHER" id="PTHR43289">
    <property type="entry name" value="MITOGEN-ACTIVATED PROTEIN KINASE KINASE KINASE 20-RELATED"/>
    <property type="match status" value="1"/>
</dbReference>
<gene>
    <name evidence="10" type="ORF">ACFFRH_25445</name>
</gene>
<evidence type="ECO:0000259" key="9">
    <source>
        <dbReference type="PROSITE" id="PS50011"/>
    </source>
</evidence>
<dbReference type="InterPro" id="IPR000719">
    <property type="entry name" value="Prot_kinase_dom"/>
</dbReference>
<dbReference type="RefSeq" id="WP_386160018.1">
    <property type="nucleotide sequence ID" value="NZ_JBHMBS010000012.1"/>
</dbReference>
<dbReference type="EC" id="2.7.11.1" evidence="1"/>
<sequence>MSSSRYEGSLLAGRYRLVAGLGRGGMATVWRARDELLRREVAVKEVTIPDHLPGPEREVLLERTMREARLAARLSHPNIAAVYDVVRADDRLWIVMQLVRSRNLAEVIAEEGPLPAPAIARVGLEVLSALEAAHAAGIMHRDVKPANILLTDDGHAILTDFGLATAVDEDVSLTRTGMVVGTPAYIAPERAGGVTSSAESDLWSFGATLYAAAEGRSAFGRSTALATLAAVLTADPEPFRHAGPLAPVIAGLLDKDPARRTDAVRARKQLGEVATLWERDAHSTVAPFPAIHVTVPAADPGPIGLSKADRRSTGRRFREDADRRFPGRLPREGADRRFPGHHLREEAGPTSTRQWVTRRRRPSAGIAALTAGILATAIVTVTVAATTGGRAGESGSPARVAPSGAPAVTTPQPTPAPEAMRVTDEPHLTATPHRGGRTDAAAARTAAGSSGAGASGAGASGTGASGTGASGIGAREANPNSNKYKTKNKNGKHKSAQRGNGQGNGKGH</sequence>
<dbReference type="Proteomes" id="UP001589610">
    <property type="component" value="Unassembled WGS sequence"/>
</dbReference>
<dbReference type="Gene3D" id="3.30.200.20">
    <property type="entry name" value="Phosphorylase Kinase, domain 1"/>
    <property type="match status" value="1"/>
</dbReference>
<dbReference type="PANTHER" id="PTHR43289:SF6">
    <property type="entry name" value="SERINE_THREONINE-PROTEIN KINASE NEKL-3"/>
    <property type="match status" value="1"/>
</dbReference>
<organism evidence="10 11">
    <name type="scientific">Streptosporangium vulgare</name>
    <dbReference type="NCBI Taxonomy" id="46190"/>
    <lineage>
        <taxon>Bacteria</taxon>
        <taxon>Bacillati</taxon>
        <taxon>Actinomycetota</taxon>
        <taxon>Actinomycetes</taxon>
        <taxon>Streptosporangiales</taxon>
        <taxon>Streptosporangiaceae</taxon>
        <taxon>Streptosporangium</taxon>
    </lineage>
</organism>
<evidence type="ECO:0000256" key="7">
    <source>
        <dbReference type="PROSITE-ProRule" id="PRU10141"/>
    </source>
</evidence>
<feature type="region of interest" description="Disordered" evidence="8">
    <location>
        <begin position="302"/>
        <end position="359"/>
    </location>
</feature>
<evidence type="ECO:0000256" key="4">
    <source>
        <dbReference type="ARBA" id="ARBA00022741"/>
    </source>
</evidence>
<evidence type="ECO:0000256" key="3">
    <source>
        <dbReference type="ARBA" id="ARBA00022679"/>
    </source>
</evidence>
<dbReference type="SUPFAM" id="SSF56112">
    <property type="entry name" value="Protein kinase-like (PK-like)"/>
    <property type="match status" value="1"/>
</dbReference>
<feature type="compositionally biased region" description="Basic and acidic residues" evidence="8">
    <location>
        <begin position="307"/>
        <end position="347"/>
    </location>
</feature>
<evidence type="ECO:0000256" key="8">
    <source>
        <dbReference type="SAM" id="MobiDB-lite"/>
    </source>
</evidence>
<protein>
    <recommendedName>
        <fullName evidence="1">non-specific serine/threonine protein kinase</fullName>
        <ecNumber evidence="1">2.7.11.1</ecNumber>
    </recommendedName>
</protein>
<dbReference type="PROSITE" id="PS00108">
    <property type="entry name" value="PROTEIN_KINASE_ST"/>
    <property type="match status" value="1"/>
</dbReference>
<evidence type="ECO:0000313" key="10">
    <source>
        <dbReference type="EMBL" id="MFB9678840.1"/>
    </source>
</evidence>
<accession>A0ABV5TK66</accession>
<comment type="caution">
    <text evidence="10">The sequence shown here is derived from an EMBL/GenBank/DDBJ whole genome shotgun (WGS) entry which is preliminary data.</text>
</comment>
<dbReference type="CDD" id="cd14014">
    <property type="entry name" value="STKc_PknB_like"/>
    <property type="match status" value="1"/>
</dbReference>
<evidence type="ECO:0000256" key="2">
    <source>
        <dbReference type="ARBA" id="ARBA00022527"/>
    </source>
</evidence>
<feature type="domain" description="Protein kinase" evidence="9">
    <location>
        <begin position="15"/>
        <end position="285"/>
    </location>
</feature>
<keyword evidence="5 10" id="KW-0418">Kinase</keyword>
<keyword evidence="3 10" id="KW-0808">Transferase</keyword>
<evidence type="ECO:0000313" key="11">
    <source>
        <dbReference type="Proteomes" id="UP001589610"/>
    </source>
</evidence>
<feature type="compositionally biased region" description="Low complexity" evidence="8">
    <location>
        <begin position="438"/>
        <end position="449"/>
    </location>
</feature>
<dbReference type="SMART" id="SM00220">
    <property type="entry name" value="S_TKc"/>
    <property type="match status" value="1"/>
</dbReference>
<feature type="binding site" evidence="7">
    <location>
        <position position="44"/>
    </location>
    <ligand>
        <name>ATP</name>
        <dbReference type="ChEBI" id="CHEBI:30616"/>
    </ligand>
</feature>
<dbReference type="EMBL" id="JBHMBS010000012">
    <property type="protein sequence ID" value="MFB9678840.1"/>
    <property type="molecule type" value="Genomic_DNA"/>
</dbReference>
<keyword evidence="6 7" id="KW-0067">ATP-binding</keyword>
<feature type="compositionally biased region" description="Gly residues" evidence="8">
    <location>
        <begin position="450"/>
        <end position="471"/>
    </location>
</feature>
<keyword evidence="2" id="KW-0723">Serine/threonine-protein kinase</keyword>
<feature type="compositionally biased region" description="Basic residues" evidence="8">
    <location>
        <begin position="484"/>
        <end position="496"/>
    </location>
</feature>
<proteinExistence type="predicted"/>